<accession>A0ABT4AUG4</accession>
<protein>
    <submittedName>
        <fullName evidence="1">Uncharacterized protein</fullName>
    </submittedName>
</protein>
<evidence type="ECO:0000313" key="1">
    <source>
        <dbReference type="EMBL" id="MCY1137888.1"/>
    </source>
</evidence>
<dbReference type="Proteomes" id="UP001151002">
    <property type="component" value="Unassembled WGS sequence"/>
</dbReference>
<reference evidence="1" key="1">
    <citation type="submission" date="2022-11" db="EMBL/GenBank/DDBJ databases">
        <authorList>
            <person name="Somphong A."/>
            <person name="Phongsopitanun W."/>
        </authorList>
    </citation>
    <scope>NUCLEOTIDE SEQUENCE</scope>
    <source>
        <strain evidence="1">Pm04-4</strain>
    </source>
</reference>
<name>A0ABT4AUG4_9ACTN</name>
<dbReference type="RefSeq" id="WP_267561817.1">
    <property type="nucleotide sequence ID" value="NZ_JAPNTZ010000002.1"/>
</dbReference>
<dbReference type="EMBL" id="JAPNTZ010000002">
    <property type="protein sequence ID" value="MCY1137888.1"/>
    <property type="molecule type" value="Genomic_DNA"/>
</dbReference>
<proteinExistence type="predicted"/>
<evidence type="ECO:0000313" key="2">
    <source>
        <dbReference type="Proteomes" id="UP001151002"/>
    </source>
</evidence>
<gene>
    <name evidence="1" type="ORF">OWR29_07755</name>
</gene>
<keyword evidence="2" id="KW-1185">Reference proteome</keyword>
<sequence length="310" mass="34370">MTVLFDPADAYPAVADVRARLAAQDWAGVRRVVDGLPPAGRTLVLRHGSAVDGAERTLREAFDRDPADGAAAAMLGYRLIDIGWKIRSAARADHVSSQQFEQFHDWLRRAEAVLIDGAARTPRDPAIWAARLVSARGLEVGLAETRRRYDKVKSIDPHNLTAQFQMLQQLCPKWSGSWELLHPWTREEMLAAPPGAVQGVLVAEAHIEHWLDLPGGTRTAYLNGVPVRRELREAAERSVLHPDFGREHGWVEAASTFAFVFSLLGDRRSAAPCFEMLGDLATEYPWTYLGDDTAEQVSNHRRRALAGAAR</sequence>
<organism evidence="1 2">
    <name type="scientific">Paractinoplanes pyxinae</name>
    <dbReference type="NCBI Taxonomy" id="2997416"/>
    <lineage>
        <taxon>Bacteria</taxon>
        <taxon>Bacillati</taxon>
        <taxon>Actinomycetota</taxon>
        <taxon>Actinomycetes</taxon>
        <taxon>Micromonosporales</taxon>
        <taxon>Micromonosporaceae</taxon>
        <taxon>Paractinoplanes</taxon>
    </lineage>
</organism>
<comment type="caution">
    <text evidence="1">The sequence shown here is derived from an EMBL/GenBank/DDBJ whole genome shotgun (WGS) entry which is preliminary data.</text>
</comment>